<dbReference type="Proteomes" id="UP000318297">
    <property type="component" value="Unassembled WGS sequence"/>
</dbReference>
<evidence type="ECO:0000313" key="2">
    <source>
        <dbReference type="Proteomes" id="UP000318297"/>
    </source>
</evidence>
<gene>
    <name evidence="1" type="ORF">BKA23_3406</name>
</gene>
<dbReference type="CDD" id="cd11586">
    <property type="entry name" value="VbhA_like"/>
    <property type="match status" value="1"/>
</dbReference>
<proteinExistence type="predicted"/>
<evidence type="ECO:0000313" key="1">
    <source>
        <dbReference type="EMBL" id="TWE07393.1"/>
    </source>
</evidence>
<dbReference type="RefSeq" id="WP_145230642.1">
    <property type="nucleotide sequence ID" value="NZ_VIVQ01000005.1"/>
</dbReference>
<evidence type="ECO:0008006" key="3">
    <source>
        <dbReference type="Google" id="ProtNLM"/>
    </source>
</evidence>
<name>A0A561DVL1_9MICO</name>
<dbReference type="EMBL" id="VIVQ01000005">
    <property type="protein sequence ID" value="TWE07393.1"/>
    <property type="molecule type" value="Genomic_DNA"/>
</dbReference>
<organism evidence="1 2">
    <name type="scientific">Rudaeicoccus suwonensis</name>
    <dbReference type="NCBI Taxonomy" id="657409"/>
    <lineage>
        <taxon>Bacteria</taxon>
        <taxon>Bacillati</taxon>
        <taxon>Actinomycetota</taxon>
        <taxon>Actinomycetes</taxon>
        <taxon>Micrococcales</taxon>
        <taxon>Dermacoccaceae</taxon>
        <taxon>Rudaeicoccus</taxon>
    </lineage>
</organism>
<dbReference type="InterPro" id="IPR033788">
    <property type="entry name" value="VbhA-like"/>
</dbReference>
<sequence length="68" mass="7372">MTTHISAAQRKTLSGAELQRWMALAEKSQQLAGHFPDAEALGRTEAILRGELSYAEALEQIAAKYANG</sequence>
<comment type="caution">
    <text evidence="1">The sequence shown here is derived from an EMBL/GenBank/DDBJ whole genome shotgun (WGS) entry which is preliminary data.</text>
</comment>
<dbReference type="OrthoDB" id="5119105at2"/>
<dbReference type="Gene3D" id="1.10.8.1050">
    <property type="entry name" value="Antitoxin VbhA-like"/>
    <property type="match status" value="1"/>
</dbReference>
<dbReference type="AlphaFoldDB" id="A0A561DVL1"/>
<dbReference type="InterPro" id="IPR043038">
    <property type="entry name" value="VbhA_sf"/>
</dbReference>
<reference evidence="1 2" key="1">
    <citation type="submission" date="2019-06" db="EMBL/GenBank/DDBJ databases">
        <title>Sequencing the genomes of 1000 actinobacteria strains.</title>
        <authorList>
            <person name="Klenk H.-P."/>
        </authorList>
    </citation>
    <scope>NUCLEOTIDE SEQUENCE [LARGE SCALE GENOMIC DNA]</scope>
    <source>
        <strain evidence="1 2">DSM 19560</strain>
    </source>
</reference>
<protein>
    <recommendedName>
        <fullName evidence="3">Antitoxin VbhA domain-containing protein</fullName>
    </recommendedName>
</protein>
<keyword evidence="2" id="KW-1185">Reference proteome</keyword>
<accession>A0A561DVL1</accession>